<accession>A0ACC2CN17</accession>
<comment type="caution">
    <text evidence="1">The sequence shown here is derived from an EMBL/GenBank/DDBJ whole genome shotgun (WGS) entry which is preliminary data.</text>
</comment>
<name>A0ACC2CN17_DIPCM</name>
<evidence type="ECO:0000313" key="2">
    <source>
        <dbReference type="Proteomes" id="UP001162992"/>
    </source>
</evidence>
<sequence length="363" mass="41019">MEWAGQRSFCPVRIFRRGPVRIFRDSPENPQRAKWPVPGHSIIRFVSFFQLFYKLGVAGMRTLLHSSLLDFALIFVFGFSQFSTCFASLNLCGTGAYALLYYRRKSFGGICMAWDERDLDLVLVPVGMCLLIGYHAFLFYKVKRNPLQTVMGINHTARTTWVYAVMKDNDKKNILAVQTLRNTIMASTLMASTSILMSSGLAAFISSTYNVKQPLMHYTYGAHTGLAVSVKFMCLLACFLFSFFCYMQSIRLINHVNYLINIPLDEVSGGITPEYVAHVLAKGSDFFTVGTRGFYFAFPLLLWIFGPIPLVICSFAIVPVLYRVDMVDESSYHSEFAKESIKSQRSHLCSSRHSAANNQQLAT</sequence>
<evidence type="ECO:0000313" key="1">
    <source>
        <dbReference type="EMBL" id="KAJ7543405.1"/>
    </source>
</evidence>
<dbReference type="Proteomes" id="UP001162992">
    <property type="component" value="Chromosome 9"/>
</dbReference>
<organism evidence="1 2">
    <name type="scientific">Diphasiastrum complanatum</name>
    <name type="common">Issler's clubmoss</name>
    <name type="synonym">Lycopodium complanatum</name>
    <dbReference type="NCBI Taxonomy" id="34168"/>
    <lineage>
        <taxon>Eukaryota</taxon>
        <taxon>Viridiplantae</taxon>
        <taxon>Streptophyta</taxon>
        <taxon>Embryophyta</taxon>
        <taxon>Tracheophyta</taxon>
        <taxon>Lycopodiopsida</taxon>
        <taxon>Lycopodiales</taxon>
        <taxon>Lycopodiaceae</taxon>
        <taxon>Lycopodioideae</taxon>
        <taxon>Diphasiastrum</taxon>
    </lineage>
</organism>
<dbReference type="EMBL" id="CM055100">
    <property type="protein sequence ID" value="KAJ7543405.1"/>
    <property type="molecule type" value="Genomic_DNA"/>
</dbReference>
<protein>
    <submittedName>
        <fullName evidence="1">Uncharacterized protein</fullName>
    </submittedName>
</protein>
<reference evidence="2" key="1">
    <citation type="journal article" date="2024" name="Proc. Natl. Acad. Sci. U.S.A.">
        <title>Extraordinary preservation of gene collinearity over three hundred million years revealed in homosporous lycophytes.</title>
        <authorList>
            <person name="Li C."/>
            <person name="Wickell D."/>
            <person name="Kuo L.Y."/>
            <person name="Chen X."/>
            <person name="Nie B."/>
            <person name="Liao X."/>
            <person name="Peng D."/>
            <person name="Ji J."/>
            <person name="Jenkins J."/>
            <person name="Williams M."/>
            <person name="Shu S."/>
            <person name="Plott C."/>
            <person name="Barry K."/>
            <person name="Rajasekar S."/>
            <person name="Grimwood J."/>
            <person name="Han X."/>
            <person name="Sun S."/>
            <person name="Hou Z."/>
            <person name="He W."/>
            <person name="Dai G."/>
            <person name="Sun C."/>
            <person name="Schmutz J."/>
            <person name="Leebens-Mack J.H."/>
            <person name="Li F.W."/>
            <person name="Wang L."/>
        </authorList>
    </citation>
    <scope>NUCLEOTIDE SEQUENCE [LARGE SCALE GENOMIC DNA]</scope>
    <source>
        <strain evidence="2">cv. PW_Plant_1</strain>
    </source>
</reference>
<keyword evidence="2" id="KW-1185">Reference proteome</keyword>
<gene>
    <name evidence="1" type="ORF">O6H91_09G036800</name>
</gene>
<proteinExistence type="predicted"/>